<feature type="compositionally biased region" description="Polar residues" evidence="1">
    <location>
        <begin position="46"/>
        <end position="59"/>
    </location>
</feature>
<protein>
    <submittedName>
        <fullName evidence="2">Uncharacterized protein</fullName>
    </submittedName>
</protein>
<organism evidence="2 3">
    <name type="scientific">Eumeta variegata</name>
    <name type="common">Bagworm moth</name>
    <name type="synonym">Eumeta japonica</name>
    <dbReference type="NCBI Taxonomy" id="151549"/>
    <lineage>
        <taxon>Eukaryota</taxon>
        <taxon>Metazoa</taxon>
        <taxon>Ecdysozoa</taxon>
        <taxon>Arthropoda</taxon>
        <taxon>Hexapoda</taxon>
        <taxon>Insecta</taxon>
        <taxon>Pterygota</taxon>
        <taxon>Neoptera</taxon>
        <taxon>Endopterygota</taxon>
        <taxon>Lepidoptera</taxon>
        <taxon>Glossata</taxon>
        <taxon>Ditrysia</taxon>
        <taxon>Tineoidea</taxon>
        <taxon>Psychidae</taxon>
        <taxon>Oiketicinae</taxon>
        <taxon>Eumeta</taxon>
    </lineage>
</organism>
<dbReference type="Proteomes" id="UP000299102">
    <property type="component" value="Unassembled WGS sequence"/>
</dbReference>
<proteinExistence type="predicted"/>
<keyword evidence="3" id="KW-1185">Reference proteome</keyword>
<evidence type="ECO:0000313" key="3">
    <source>
        <dbReference type="Proteomes" id="UP000299102"/>
    </source>
</evidence>
<name>A0A4C1SE24_EUMVA</name>
<feature type="region of interest" description="Disordered" evidence="1">
    <location>
        <begin position="46"/>
        <end position="68"/>
    </location>
</feature>
<sequence>MQQREAEEMRNWNNTEYVVMPIDKLPIDESDQPINFSLKCQDNSEIMDSFSQPSGSQQLQEKERPQGG</sequence>
<comment type="caution">
    <text evidence="2">The sequence shown here is derived from an EMBL/GenBank/DDBJ whole genome shotgun (WGS) entry which is preliminary data.</text>
</comment>
<accession>A0A4C1SE24</accession>
<gene>
    <name evidence="2" type="ORF">EVAR_72144_1</name>
</gene>
<evidence type="ECO:0000313" key="2">
    <source>
        <dbReference type="EMBL" id="GBP00294.1"/>
    </source>
</evidence>
<evidence type="ECO:0000256" key="1">
    <source>
        <dbReference type="SAM" id="MobiDB-lite"/>
    </source>
</evidence>
<dbReference type="EMBL" id="BGZK01003346">
    <property type="protein sequence ID" value="GBP00294.1"/>
    <property type="molecule type" value="Genomic_DNA"/>
</dbReference>
<reference evidence="2 3" key="1">
    <citation type="journal article" date="2019" name="Commun. Biol.">
        <title>The bagworm genome reveals a unique fibroin gene that provides high tensile strength.</title>
        <authorList>
            <person name="Kono N."/>
            <person name="Nakamura H."/>
            <person name="Ohtoshi R."/>
            <person name="Tomita M."/>
            <person name="Numata K."/>
            <person name="Arakawa K."/>
        </authorList>
    </citation>
    <scope>NUCLEOTIDE SEQUENCE [LARGE SCALE GENOMIC DNA]</scope>
</reference>
<dbReference type="OrthoDB" id="7776994at2759"/>
<dbReference type="AlphaFoldDB" id="A0A4C1SE24"/>